<evidence type="ECO:0000313" key="13">
    <source>
        <dbReference type="EMBL" id="POI34922.1"/>
    </source>
</evidence>
<name>A0A2P4TEX3_BAMTH</name>
<evidence type="ECO:0000256" key="5">
    <source>
        <dbReference type="ARBA" id="ARBA00022837"/>
    </source>
</evidence>
<keyword evidence="5" id="KW-0106">Calcium</keyword>
<feature type="compositionally biased region" description="Acidic residues" evidence="10">
    <location>
        <begin position="266"/>
        <end position="275"/>
    </location>
</feature>
<sequence>NKPVVLEEMLHNLDFCDVLVSGAELDPEQECLELDGTELQGTHLDATNSTAGYSIYGVDTMHNYEQVLQQIRYRNWYTSATFERKFRVKCSELNGHYTSNEFNLEVNILHSTNSNYMDHVNHVIVQPHFVQSVHHPEESISTVHNSVVPRVATVVIAICVSVLISIIAVGVYRIRTAQQHSSTDNESSKENEMDWDDSALTITVNPMEKYEKPHRAEEESEEEDDEEEDTTSAESDESEEEDDDEEEEETTVQKRGKQNLTRQEQLEWDDSTLPY</sequence>
<dbReference type="PANTHER" id="PTHR14139">
    <property type="entry name" value="CALSYNTENIN"/>
    <property type="match status" value="1"/>
</dbReference>
<proteinExistence type="predicted"/>
<feature type="domain" description="Calsyntenin C-terminal" evidence="12">
    <location>
        <begin position="4"/>
        <end position="211"/>
    </location>
</feature>
<evidence type="ECO:0000256" key="8">
    <source>
        <dbReference type="ARBA" id="ARBA00023136"/>
    </source>
</evidence>
<dbReference type="GO" id="GO:0051965">
    <property type="term" value="P:positive regulation of synapse assembly"/>
    <property type="evidence" value="ECO:0007669"/>
    <property type="project" value="TreeGrafter"/>
</dbReference>
<dbReference type="GO" id="GO:0050806">
    <property type="term" value="P:positive regulation of synaptic transmission"/>
    <property type="evidence" value="ECO:0007669"/>
    <property type="project" value="TreeGrafter"/>
</dbReference>
<accession>A0A2P4TEX3</accession>
<dbReference type="OrthoDB" id="10012272at2759"/>
<dbReference type="Pfam" id="PF19699">
    <property type="entry name" value="CLSTN_C"/>
    <property type="match status" value="1"/>
</dbReference>
<evidence type="ECO:0000256" key="2">
    <source>
        <dbReference type="ARBA" id="ARBA00022692"/>
    </source>
</evidence>
<dbReference type="Proteomes" id="UP000237246">
    <property type="component" value="Unassembled WGS sequence"/>
</dbReference>
<evidence type="ECO:0000256" key="9">
    <source>
        <dbReference type="ARBA" id="ARBA00023180"/>
    </source>
</evidence>
<comment type="caution">
    <text evidence="13">The sequence shown here is derived from an EMBL/GenBank/DDBJ whole genome shotgun (WGS) entry which is preliminary data.</text>
</comment>
<keyword evidence="2 11" id="KW-0812">Transmembrane</keyword>
<keyword evidence="6" id="KW-0130">Cell adhesion</keyword>
<evidence type="ECO:0000256" key="1">
    <source>
        <dbReference type="ARBA" id="ARBA00004479"/>
    </source>
</evidence>
<evidence type="ECO:0000256" key="11">
    <source>
        <dbReference type="SAM" id="Phobius"/>
    </source>
</evidence>
<reference evidence="13 14" key="1">
    <citation type="submission" date="2018-01" db="EMBL/GenBank/DDBJ databases">
        <title>Comparison of the Chinese Bamboo Partridge and Red Junglefowl genome sequences highlights the importance of demography in genome evolution.</title>
        <authorList>
            <person name="Tiley G.P."/>
            <person name="Kimball R.T."/>
            <person name="Braun E.L."/>
            <person name="Burleigh J.G."/>
        </authorList>
    </citation>
    <scope>NUCLEOTIDE SEQUENCE [LARGE SCALE GENOMIC DNA]</scope>
    <source>
        <strain evidence="13">RTK389</strain>
        <tissue evidence="13">Blood</tissue>
    </source>
</reference>
<keyword evidence="14" id="KW-1185">Reference proteome</keyword>
<evidence type="ECO:0000259" key="12">
    <source>
        <dbReference type="Pfam" id="PF19699"/>
    </source>
</evidence>
<evidence type="ECO:0000256" key="6">
    <source>
        <dbReference type="ARBA" id="ARBA00022889"/>
    </source>
</evidence>
<keyword evidence="3" id="KW-0732">Signal</keyword>
<dbReference type="GO" id="GO:0045211">
    <property type="term" value="C:postsynaptic membrane"/>
    <property type="evidence" value="ECO:0007669"/>
    <property type="project" value="TreeGrafter"/>
</dbReference>
<evidence type="ECO:0000256" key="10">
    <source>
        <dbReference type="SAM" id="MobiDB-lite"/>
    </source>
</evidence>
<feature type="transmembrane region" description="Helical" evidence="11">
    <location>
        <begin position="151"/>
        <end position="172"/>
    </location>
</feature>
<keyword evidence="7 11" id="KW-1133">Transmembrane helix</keyword>
<keyword evidence="4" id="KW-0677">Repeat</keyword>
<dbReference type="GO" id="GO:0007155">
    <property type="term" value="P:cell adhesion"/>
    <property type="evidence" value="ECO:0007669"/>
    <property type="project" value="UniProtKB-KW"/>
</dbReference>
<evidence type="ECO:0000256" key="7">
    <source>
        <dbReference type="ARBA" id="ARBA00022989"/>
    </source>
</evidence>
<dbReference type="PANTHER" id="PTHR14139:SF3">
    <property type="entry name" value="CALSYNTENIN-2"/>
    <property type="match status" value="1"/>
</dbReference>
<comment type="subcellular location">
    <subcellularLocation>
        <location evidence="1">Membrane</location>
        <topology evidence="1">Single-pass type I membrane protein</topology>
    </subcellularLocation>
</comment>
<evidence type="ECO:0000256" key="3">
    <source>
        <dbReference type="ARBA" id="ARBA00022729"/>
    </source>
</evidence>
<feature type="compositionally biased region" description="Acidic residues" evidence="10">
    <location>
        <begin position="218"/>
        <end position="250"/>
    </location>
</feature>
<dbReference type="InterPro" id="IPR045588">
    <property type="entry name" value="CLSTN_C"/>
</dbReference>
<feature type="compositionally biased region" description="Basic and acidic residues" evidence="10">
    <location>
        <begin position="208"/>
        <end position="217"/>
    </location>
</feature>
<keyword evidence="9" id="KW-0325">Glycoprotein</keyword>
<evidence type="ECO:0000256" key="4">
    <source>
        <dbReference type="ARBA" id="ARBA00022737"/>
    </source>
</evidence>
<keyword evidence="8 11" id="KW-0472">Membrane</keyword>
<dbReference type="GO" id="GO:0009986">
    <property type="term" value="C:cell surface"/>
    <property type="evidence" value="ECO:0007669"/>
    <property type="project" value="TreeGrafter"/>
</dbReference>
<protein>
    <recommendedName>
        <fullName evidence="12">Calsyntenin C-terminal domain-containing protein</fullName>
    </recommendedName>
</protein>
<dbReference type="EMBL" id="PPHD01001049">
    <property type="protein sequence ID" value="POI34922.1"/>
    <property type="molecule type" value="Genomic_DNA"/>
</dbReference>
<evidence type="ECO:0000313" key="14">
    <source>
        <dbReference type="Proteomes" id="UP000237246"/>
    </source>
</evidence>
<gene>
    <name evidence="13" type="ORF">CIB84_001326</name>
</gene>
<dbReference type="AlphaFoldDB" id="A0A2P4TEX3"/>
<feature type="non-terminal residue" evidence="13">
    <location>
        <position position="1"/>
    </location>
</feature>
<organism evidence="13 14">
    <name type="scientific">Bambusicola thoracicus</name>
    <name type="common">Chinese bamboo-partridge</name>
    <name type="synonym">Perdix thoracica</name>
    <dbReference type="NCBI Taxonomy" id="9083"/>
    <lineage>
        <taxon>Eukaryota</taxon>
        <taxon>Metazoa</taxon>
        <taxon>Chordata</taxon>
        <taxon>Craniata</taxon>
        <taxon>Vertebrata</taxon>
        <taxon>Euteleostomi</taxon>
        <taxon>Archelosauria</taxon>
        <taxon>Archosauria</taxon>
        <taxon>Dinosauria</taxon>
        <taxon>Saurischia</taxon>
        <taxon>Theropoda</taxon>
        <taxon>Coelurosauria</taxon>
        <taxon>Aves</taxon>
        <taxon>Neognathae</taxon>
        <taxon>Galloanserae</taxon>
        <taxon>Galliformes</taxon>
        <taxon>Phasianidae</taxon>
        <taxon>Perdicinae</taxon>
        <taxon>Bambusicola</taxon>
    </lineage>
</organism>
<feature type="region of interest" description="Disordered" evidence="10">
    <location>
        <begin position="202"/>
        <end position="275"/>
    </location>
</feature>